<sequence>MASKNLQIADPAESSGDSGSAGSSKTNTKTYKCIECFKPFPTRVMLIQHQREDEACRSSQMIKAISKNTLNSLSFSQPTLQSLPSPSSPPSIPKRNISTLELLSSMLPSSSLPPPSPVEPNATNLALYPTFPPLSPSIVELNTSILAPSPTLPQPSLPNVKSYISSFAPALAPALAPLPSPPCDAANPTNYHHAYLMQEIMSIDAAAAAAYGEDDNCFSPDNRTLDLISQLDPTRNFLCLIDQQSEQQSGNNVNGGDAAPGPSVEMEPLDMDLDFKI</sequence>
<dbReference type="AlphaFoldDB" id="A0A4P1QV70"/>
<dbReference type="GO" id="GO:0008270">
    <property type="term" value="F:zinc ion binding"/>
    <property type="evidence" value="ECO:0007669"/>
    <property type="project" value="UniProtKB-KW"/>
</dbReference>
<reference evidence="4 5" key="1">
    <citation type="journal article" date="2017" name="Plant Biotechnol. J.">
        <title>A comprehensive draft genome sequence for lupin (Lupinus angustifolius), an emerging health food: insights into plant-microbe interactions and legume evolution.</title>
        <authorList>
            <person name="Hane J.K."/>
            <person name="Ming Y."/>
            <person name="Kamphuis L.G."/>
            <person name="Nelson M.N."/>
            <person name="Garg G."/>
            <person name="Atkins C.A."/>
            <person name="Bayer P.E."/>
            <person name="Bravo A."/>
            <person name="Bringans S."/>
            <person name="Cannon S."/>
            <person name="Edwards D."/>
            <person name="Foley R."/>
            <person name="Gao L.L."/>
            <person name="Harrison M.J."/>
            <person name="Huang W."/>
            <person name="Hurgobin B."/>
            <person name="Li S."/>
            <person name="Liu C.W."/>
            <person name="McGrath A."/>
            <person name="Morahan G."/>
            <person name="Murray J."/>
            <person name="Weller J."/>
            <person name="Jian J."/>
            <person name="Singh K.B."/>
        </authorList>
    </citation>
    <scope>NUCLEOTIDE SEQUENCE [LARGE SCALE GENOMIC DNA]</scope>
    <source>
        <strain evidence="5">cv. Tanjil</strain>
        <tissue evidence="4">Whole plant</tissue>
    </source>
</reference>
<gene>
    <name evidence="4" type="ORF">TanjilG_06926</name>
</gene>
<evidence type="ECO:0000313" key="5">
    <source>
        <dbReference type="Proteomes" id="UP000188354"/>
    </source>
</evidence>
<feature type="region of interest" description="Disordered" evidence="2">
    <location>
        <begin position="1"/>
        <end position="27"/>
    </location>
</feature>
<feature type="region of interest" description="Disordered" evidence="2">
    <location>
        <begin position="76"/>
        <end position="95"/>
    </location>
</feature>
<dbReference type="Proteomes" id="UP000188354">
    <property type="component" value="Chromosome LG16"/>
</dbReference>
<feature type="compositionally biased region" description="Low complexity" evidence="2">
    <location>
        <begin position="14"/>
        <end position="24"/>
    </location>
</feature>
<feature type="compositionally biased region" description="Low complexity" evidence="2">
    <location>
        <begin position="76"/>
        <end position="85"/>
    </location>
</feature>
<keyword evidence="1" id="KW-0862">Zinc</keyword>
<proteinExistence type="predicted"/>
<evidence type="ECO:0000259" key="3">
    <source>
        <dbReference type="PROSITE" id="PS50157"/>
    </source>
</evidence>
<dbReference type="EMBL" id="CM007376">
    <property type="protein sequence ID" value="OIV95464.1"/>
    <property type="molecule type" value="Genomic_DNA"/>
</dbReference>
<organism evidence="4 5">
    <name type="scientific">Lupinus angustifolius</name>
    <name type="common">Narrow-leaved blue lupine</name>
    <dbReference type="NCBI Taxonomy" id="3871"/>
    <lineage>
        <taxon>Eukaryota</taxon>
        <taxon>Viridiplantae</taxon>
        <taxon>Streptophyta</taxon>
        <taxon>Embryophyta</taxon>
        <taxon>Tracheophyta</taxon>
        <taxon>Spermatophyta</taxon>
        <taxon>Magnoliopsida</taxon>
        <taxon>eudicotyledons</taxon>
        <taxon>Gunneridae</taxon>
        <taxon>Pentapetalae</taxon>
        <taxon>rosids</taxon>
        <taxon>fabids</taxon>
        <taxon>Fabales</taxon>
        <taxon>Fabaceae</taxon>
        <taxon>Papilionoideae</taxon>
        <taxon>50 kb inversion clade</taxon>
        <taxon>genistoids sensu lato</taxon>
        <taxon>core genistoids</taxon>
        <taxon>Genisteae</taxon>
        <taxon>Lupinus</taxon>
    </lineage>
</organism>
<accession>A0A4P1QV70</accession>
<feature type="region of interest" description="Disordered" evidence="2">
    <location>
        <begin position="246"/>
        <end position="277"/>
    </location>
</feature>
<evidence type="ECO:0000256" key="2">
    <source>
        <dbReference type="SAM" id="MobiDB-lite"/>
    </source>
</evidence>
<evidence type="ECO:0000313" key="4">
    <source>
        <dbReference type="EMBL" id="OIV95464.1"/>
    </source>
</evidence>
<protein>
    <recommendedName>
        <fullName evidence="3">C2H2-type domain-containing protein</fullName>
    </recommendedName>
</protein>
<dbReference type="PROSITE" id="PS50157">
    <property type="entry name" value="ZINC_FINGER_C2H2_2"/>
    <property type="match status" value="1"/>
</dbReference>
<name>A0A4P1QV70_LUPAN</name>
<keyword evidence="1" id="KW-0479">Metal-binding</keyword>
<evidence type="ECO:0000256" key="1">
    <source>
        <dbReference type="PROSITE-ProRule" id="PRU00042"/>
    </source>
</evidence>
<keyword evidence="5" id="KW-1185">Reference proteome</keyword>
<feature type="domain" description="C2H2-type" evidence="3">
    <location>
        <begin position="31"/>
        <end position="58"/>
    </location>
</feature>
<dbReference type="Gramene" id="OIV95464">
    <property type="protein sequence ID" value="OIV95464"/>
    <property type="gene ID" value="TanjilG_06926"/>
</dbReference>
<feature type="compositionally biased region" description="Acidic residues" evidence="2">
    <location>
        <begin position="267"/>
        <end position="277"/>
    </location>
</feature>
<keyword evidence="1" id="KW-0863">Zinc-finger</keyword>
<dbReference type="InterPro" id="IPR013087">
    <property type="entry name" value="Znf_C2H2_type"/>
</dbReference>